<name>A0A0V0RIK4_9BILA</name>
<dbReference type="Proteomes" id="UP000054630">
    <property type="component" value="Unassembled WGS sequence"/>
</dbReference>
<accession>A0A0V0RIK4</accession>
<comment type="caution">
    <text evidence="1">The sequence shown here is derived from an EMBL/GenBank/DDBJ whole genome shotgun (WGS) entry which is preliminary data.</text>
</comment>
<keyword evidence="2" id="KW-1185">Reference proteome</keyword>
<proteinExistence type="predicted"/>
<sequence>MSGQQVMDREGVGRDTILIILWEYGGQGFNTKLLLDGCGSGAPLLVHVGWSSKKRHDREYILKEDGQRKPNYMYKDAGWASQHWHVCNTELVLEGCGEAGWATRPYTTINALWDEWSAGIEKLIGDAKANTTLHQLSNFEWVVQCCELKKDYVWIVSGGQVGRAHGCVFYSVYVVKKYGEHFYKTGATWVWVGVPLLMSGAWSGRKGHECE</sequence>
<reference evidence="1 2" key="1">
    <citation type="submission" date="2015-01" db="EMBL/GenBank/DDBJ databases">
        <title>Evolution of Trichinella species and genotypes.</title>
        <authorList>
            <person name="Korhonen P.K."/>
            <person name="Edoardo P."/>
            <person name="Giuseppe L.R."/>
            <person name="Gasser R.B."/>
        </authorList>
    </citation>
    <scope>NUCLEOTIDE SEQUENCE [LARGE SCALE GENOMIC DNA]</scope>
    <source>
        <strain evidence="1">ISS37</strain>
    </source>
</reference>
<dbReference type="EMBL" id="JYDL01000163">
    <property type="protein sequence ID" value="KRX14324.1"/>
    <property type="molecule type" value="Genomic_DNA"/>
</dbReference>
<dbReference type="AlphaFoldDB" id="A0A0V0RIK4"/>
<gene>
    <name evidence="1" type="ORF">T07_14329</name>
</gene>
<evidence type="ECO:0000313" key="2">
    <source>
        <dbReference type="Proteomes" id="UP000054630"/>
    </source>
</evidence>
<dbReference type="OrthoDB" id="5930523at2759"/>
<organism evidence="1 2">
    <name type="scientific">Trichinella nelsoni</name>
    <dbReference type="NCBI Taxonomy" id="6336"/>
    <lineage>
        <taxon>Eukaryota</taxon>
        <taxon>Metazoa</taxon>
        <taxon>Ecdysozoa</taxon>
        <taxon>Nematoda</taxon>
        <taxon>Enoplea</taxon>
        <taxon>Dorylaimia</taxon>
        <taxon>Trichinellida</taxon>
        <taxon>Trichinellidae</taxon>
        <taxon>Trichinella</taxon>
    </lineage>
</organism>
<protein>
    <submittedName>
        <fullName evidence="1">Uncharacterized protein</fullName>
    </submittedName>
</protein>
<evidence type="ECO:0000313" key="1">
    <source>
        <dbReference type="EMBL" id="KRX14324.1"/>
    </source>
</evidence>